<dbReference type="InterPro" id="IPR001060">
    <property type="entry name" value="FCH_dom"/>
</dbReference>
<dbReference type="Pfam" id="PF00018">
    <property type="entry name" value="SH3_1"/>
    <property type="match status" value="2"/>
</dbReference>
<feature type="compositionally biased region" description="Polar residues" evidence="11">
    <location>
        <begin position="927"/>
        <end position="937"/>
    </location>
</feature>
<feature type="compositionally biased region" description="Low complexity" evidence="11">
    <location>
        <begin position="446"/>
        <end position="462"/>
    </location>
</feature>
<dbReference type="InterPro" id="IPR027267">
    <property type="entry name" value="AH/BAR_dom_sf"/>
</dbReference>
<dbReference type="SUPFAM" id="SSF50044">
    <property type="entry name" value="SH3-domain"/>
    <property type="match status" value="2"/>
</dbReference>
<evidence type="ECO:0000256" key="7">
    <source>
        <dbReference type="ARBA" id="ARBA00023329"/>
    </source>
</evidence>
<dbReference type="InterPro" id="IPR001452">
    <property type="entry name" value="SH3_domain"/>
</dbReference>
<organism evidence="14 15">
    <name type="scientific">Sitophilus oryzae</name>
    <name type="common">Rice weevil</name>
    <name type="synonym">Curculio oryzae</name>
    <dbReference type="NCBI Taxonomy" id="7048"/>
    <lineage>
        <taxon>Eukaryota</taxon>
        <taxon>Metazoa</taxon>
        <taxon>Ecdysozoa</taxon>
        <taxon>Arthropoda</taxon>
        <taxon>Hexapoda</taxon>
        <taxon>Insecta</taxon>
        <taxon>Pterygota</taxon>
        <taxon>Neoptera</taxon>
        <taxon>Endopterygota</taxon>
        <taxon>Coleoptera</taxon>
        <taxon>Polyphaga</taxon>
        <taxon>Cucujiformia</taxon>
        <taxon>Curculionidae</taxon>
        <taxon>Dryophthorinae</taxon>
        <taxon>Sitophilus</taxon>
    </lineage>
</organism>
<dbReference type="PROSITE" id="PS51741">
    <property type="entry name" value="F_BAR"/>
    <property type="match status" value="1"/>
</dbReference>
<dbReference type="InterPro" id="IPR031160">
    <property type="entry name" value="F_BAR_dom"/>
</dbReference>
<dbReference type="KEGG" id="soy:115890029"/>
<feature type="coiled-coil region" evidence="10">
    <location>
        <begin position="390"/>
        <end position="424"/>
    </location>
</feature>
<feature type="compositionally biased region" description="Acidic residues" evidence="11">
    <location>
        <begin position="911"/>
        <end position="921"/>
    </location>
</feature>
<feature type="domain" description="SH3" evidence="12">
    <location>
        <begin position="550"/>
        <end position="611"/>
    </location>
</feature>
<feature type="compositionally biased region" description="Acidic residues" evidence="11">
    <location>
        <begin position="977"/>
        <end position="987"/>
    </location>
</feature>
<dbReference type="Pfam" id="PF00611">
    <property type="entry name" value="FCH"/>
    <property type="match status" value="1"/>
</dbReference>
<reference evidence="15" key="1">
    <citation type="submission" date="2025-08" db="UniProtKB">
        <authorList>
            <consortium name="RefSeq"/>
        </authorList>
    </citation>
    <scope>IDENTIFICATION</scope>
    <source>
        <tissue evidence="15">Gonads</tissue>
    </source>
</reference>
<keyword evidence="4" id="KW-0677">Repeat</keyword>
<dbReference type="InterPro" id="IPR035460">
    <property type="entry name" value="FCHSD_SH3_1"/>
</dbReference>
<keyword evidence="7" id="KW-0968">Cytoplasmic vesicle</keyword>
<evidence type="ECO:0000256" key="8">
    <source>
        <dbReference type="PROSITE-ProRule" id="PRU00192"/>
    </source>
</evidence>
<evidence type="ECO:0000256" key="11">
    <source>
        <dbReference type="SAM" id="MobiDB-lite"/>
    </source>
</evidence>
<feature type="compositionally biased region" description="Acidic residues" evidence="11">
    <location>
        <begin position="951"/>
        <end position="961"/>
    </location>
</feature>
<feature type="domain" description="SH3" evidence="12">
    <location>
        <begin position="667"/>
        <end position="730"/>
    </location>
</feature>
<dbReference type="GO" id="GO:0031594">
    <property type="term" value="C:neuromuscular junction"/>
    <property type="evidence" value="ECO:0007669"/>
    <property type="project" value="TreeGrafter"/>
</dbReference>
<gene>
    <name evidence="15" type="primary">LOC115890029</name>
</gene>
<feature type="region of interest" description="Disordered" evidence="11">
    <location>
        <begin position="826"/>
        <end position="867"/>
    </location>
</feature>
<feature type="compositionally biased region" description="Low complexity" evidence="11">
    <location>
        <begin position="999"/>
        <end position="1013"/>
    </location>
</feature>
<dbReference type="Proteomes" id="UP000504635">
    <property type="component" value="Unplaced"/>
</dbReference>
<evidence type="ECO:0000256" key="4">
    <source>
        <dbReference type="ARBA" id="ARBA00022737"/>
    </source>
</evidence>
<dbReference type="Gene3D" id="2.30.30.40">
    <property type="entry name" value="SH3 Domains"/>
    <property type="match status" value="2"/>
</dbReference>
<dbReference type="PROSITE" id="PS50002">
    <property type="entry name" value="SH3"/>
    <property type="match status" value="2"/>
</dbReference>
<dbReference type="SMART" id="SM00055">
    <property type="entry name" value="FCH"/>
    <property type="match status" value="1"/>
</dbReference>
<dbReference type="AlphaFoldDB" id="A0A6J2YRT9"/>
<sequence length="1062" mass="118875">MIEYHKTRKLAQDFNSSRYTKKGNFAKFLKNLHSEQVNKLVLKNQHECDLLEDIRTFTIKRSAIEKSYSEALLKISSAYLNKKIPNIPDIKLEGGDEKWNMWNVWRTVLEENEKLARARLAAVEVFQQQIADDAKVLRAHKLQMAKKVVDQLAQVQKELQTCVQDLDKTKKLYFDEEHSAHDVRDKARDIEEKLKKKKGSFFQSITSLQKNSQKFSTKRDQLEEKSTGARNDYILCLAAANAHQNRYFVIDLQLGMSTMESGVYDKVAEYLTLMGRTELLTCSAMQNSFTTIRDQAKQLTREYNLQCCYLYYPVLKQHIQYDFEPCDNDPVDHVTAEHDSASATLSKEARRWATKIARENNNIRESVRKLQLYNAMREAGQKTDPNDPNGPDLETKIEEMKQNIRRAETAKTKAEARIECLRRGGVNVDEWLQEAESLNVQDIQRSASSLSDHPSSDSFYDSDFADGEQVTAPIESVKVEKEAEESPSAADHFESQEVDGEWAVLEQERQRIEQLTAGWDDPTQVDWGAEEEAMGTTTDDYMAEVTQPSGPLLKCTALYSYTAQNPDELTIVENEQLEVVGEGDGDGWLRARNYRGEEGYVPHNYLDIEREQSATTPGLQTQISFSSVDYTVDNEEENQPQTETTQSPEQVSVISMPIQKTTSGSDAPISYCIALYDYDGEGGEELTFEEGQIIKVLSKCAHSIDDGWWQGELDGQIGNFPSLVVEECDEFGEPLTNQWDETPPPSAPPVFTPPDIPSFLKEEIDIIPEDTPTSDVPQEPAPVLKTEEVTPPPESKEEKKGTEVEGSGNNFSMALTRDQHEQYGTQFQGDDVPTIPTIGVPSLEISDETGATVEPPADRTEGGDDFGLGVAQIVITAATPMMEEPEHPFPPPEDEASPVVNHQNDVIVEEDEEAYEEEEEELAGRNQGYQGAVNTKCNGEKRCERSKSDNVDSEPIVEEPSEVSKKEDIVTNRDFDVEVEEIEEPEPTADSGSGQFIVSSSTGSDGETTGPSTAENSVSHAPPPSSADPDTPKQVVGGRASIPDELEPHQLARLQDLKESNA</sequence>
<feature type="compositionally biased region" description="Basic and acidic residues" evidence="11">
    <location>
        <begin position="938"/>
        <end position="950"/>
    </location>
</feature>
<evidence type="ECO:0000259" key="13">
    <source>
        <dbReference type="PROSITE" id="PS51741"/>
    </source>
</evidence>
<evidence type="ECO:0000256" key="6">
    <source>
        <dbReference type="ARBA" id="ARBA00023273"/>
    </source>
</evidence>
<dbReference type="FunFam" id="1.20.1270.60:FF:000039">
    <property type="entry name" value="FCH and double SH3 domains protein"/>
    <property type="match status" value="1"/>
</dbReference>
<evidence type="ECO:0000256" key="3">
    <source>
        <dbReference type="ARBA" id="ARBA00022443"/>
    </source>
</evidence>
<evidence type="ECO:0000256" key="9">
    <source>
        <dbReference type="PROSITE-ProRule" id="PRU01077"/>
    </source>
</evidence>
<dbReference type="GO" id="GO:0055037">
    <property type="term" value="C:recycling endosome"/>
    <property type="evidence" value="ECO:0007669"/>
    <property type="project" value="TreeGrafter"/>
</dbReference>
<dbReference type="PRINTS" id="PR00452">
    <property type="entry name" value="SH3DOMAIN"/>
</dbReference>
<evidence type="ECO:0000313" key="14">
    <source>
        <dbReference type="Proteomes" id="UP000504635"/>
    </source>
</evidence>
<evidence type="ECO:0000256" key="5">
    <source>
        <dbReference type="ARBA" id="ARBA00023121"/>
    </source>
</evidence>
<dbReference type="InterPro" id="IPR036028">
    <property type="entry name" value="SH3-like_dom_sf"/>
</dbReference>
<keyword evidence="5" id="KW-0446">Lipid-binding</keyword>
<accession>A0A6J2YRT9</accession>
<dbReference type="FunCoup" id="A0A6J2YRT9">
    <property type="interactions" value="1021"/>
</dbReference>
<evidence type="ECO:0000256" key="2">
    <source>
        <dbReference type="ARBA" id="ARBA00004541"/>
    </source>
</evidence>
<dbReference type="GO" id="GO:0051495">
    <property type="term" value="P:positive regulation of cytoskeleton organization"/>
    <property type="evidence" value="ECO:0007669"/>
    <property type="project" value="UniProtKB-ARBA"/>
</dbReference>
<feature type="compositionally biased region" description="Basic and acidic residues" evidence="11">
    <location>
        <begin position="794"/>
        <end position="803"/>
    </location>
</feature>
<evidence type="ECO:0000256" key="1">
    <source>
        <dbReference type="ARBA" id="ARBA00004316"/>
    </source>
</evidence>
<dbReference type="FunFam" id="2.30.30.40:FF:000107">
    <property type="entry name" value="FCH and double SH3 domains 1"/>
    <property type="match status" value="1"/>
</dbReference>
<feature type="compositionally biased region" description="Basic and acidic residues" evidence="11">
    <location>
        <begin position="962"/>
        <end position="976"/>
    </location>
</feature>
<dbReference type="GO" id="GO:0042995">
    <property type="term" value="C:cell projection"/>
    <property type="evidence" value="ECO:0007669"/>
    <property type="project" value="UniProtKB-SubCell"/>
</dbReference>
<dbReference type="CDD" id="cd11761">
    <property type="entry name" value="SH3_FCHSD_1"/>
    <property type="match status" value="1"/>
</dbReference>
<dbReference type="PANTHER" id="PTHR15735">
    <property type="entry name" value="FCH AND DOUBLE SH3 DOMAINS PROTEIN"/>
    <property type="match status" value="1"/>
</dbReference>
<keyword evidence="6" id="KW-0966">Cell projection</keyword>
<dbReference type="GO" id="GO:0007274">
    <property type="term" value="P:neuromuscular synaptic transmission"/>
    <property type="evidence" value="ECO:0007669"/>
    <property type="project" value="TreeGrafter"/>
</dbReference>
<dbReference type="GO" id="GO:0008289">
    <property type="term" value="F:lipid binding"/>
    <property type="evidence" value="ECO:0007669"/>
    <property type="project" value="UniProtKB-KW"/>
</dbReference>
<evidence type="ECO:0000313" key="15">
    <source>
        <dbReference type="RefSeq" id="XP_030765999.1"/>
    </source>
</evidence>
<feature type="domain" description="F-BAR" evidence="13">
    <location>
        <begin position="26"/>
        <end position="304"/>
    </location>
</feature>
<keyword evidence="14" id="KW-1185">Reference proteome</keyword>
<comment type="subcellular location">
    <subcellularLocation>
        <location evidence="1">Cell projection</location>
    </subcellularLocation>
    <subcellularLocation>
        <location evidence="2">Cytoplasmic vesicle</location>
    </subcellularLocation>
</comment>
<protein>
    <submittedName>
        <fullName evidence="15">Protein nervous wreck isoform X1</fullName>
    </submittedName>
</protein>
<dbReference type="OrthoDB" id="10065861at2759"/>
<dbReference type="PANTHER" id="PTHR15735:SF21">
    <property type="entry name" value="PROTEIN NERVOUS WRECK"/>
    <property type="match status" value="1"/>
</dbReference>
<keyword evidence="3 8" id="KW-0728">SH3 domain</keyword>
<dbReference type="InParanoid" id="A0A6J2YRT9"/>
<proteinExistence type="predicted"/>
<dbReference type="RefSeq" id="XP_030765999.1">
    <property type="nucleotide sequence ID" value="XM_030910139.1"/>
</dbReference>
<evidence type="ECO:0000259" key="12">
    <source>
        <dbReference type="PROSITE" id="PS50002"/>
    </source>
</evidence>
<dbReference type="GO" id="GO:0061024">
    <property type="term" value="P:membrane organization"/>
    <property type="evidence" value="ECO:0007669"/>
    <property type="project" value="UniProtKB-ARBA"/>
</dbReference>
<name>A0A6J2YRT9_SITOR</name>
<keyword evidence="9 10" id="KW-0175">Coiled coil</keyword>
<feature type="compositionally biased region" description="Basic and acidic residues" evidence="11">
    <location>
        <begin position="1046"/>
        <end position="1062"/>
    </location>
</feature>
<evidence type="ECO:0000256" key="10">
    <source>
        <dbReference type="SAM" id="Coils"/>
    </source>
</evidence>
<feature type="region of interest" description="Disordered" evidence="11">
    <location>
        <begin position="911"/>
        <end position="1062"/>
    </location>
</feature>
<dbReference type="Gene3D" id="1.20.1270.60">
    <property type="entry name" value="Arfaptin homology (AH) domain/BAR domain"/>
    <property type="match status" value="1"/>
</dbReference>
<dbReference type="SUPFAM" id="SSF103657">
    <property type="entry name" value="BAR/IMD domain-like"/>
    <property type="match status" value="1"/>
</dbReference>
<dbReference type="GO" id="GO:0030833">
    <property type="term" value="P:regulation of actin filament polymerization"/>
    <property type="evidence" value="ECO:0007669"/>
    <property type="project" value="TreeGrafter"/>
</dbReference>
<dbReference type="FunFam" id="2.30.30.40:FF:000155">
    <property type="entry name" value="FCH and double SH3 domains protein"/>
    <property type="match status" value="1"/>
</dbReference>
<feature type="region of interest" description="Disordered" evidence="11">
    <location>
        <begin position="445"/>
        <end position="465"/>
    </location>
</feature>
<dbReference type="GO" id="GO:1902905">
    <property type="term" value="P:positive regulation of supramolecular fiber organization"/>
    <property type="evidence" value="ECO:0007669"/>
    <property type="project" value="UniProtKB-ARBA"/>
</dbReference>
<dbReference type="SMART" id="SM00326">
    <property type="entry name" value="SH3"/>
    <property type="match status" value="2"/>
</dbReference>
<feature type="region of interest" description="Disordered" evidence="11">
    <location>
        <begin position="769"/>
        <end position="810"/>
    </location>
</feature>
<dbReference type="GeneID" id="115890029"/>